<dbReference type="STRING" id="1392255.A0A2I1BYI6"/>
<dbReference type="Proteomes" id="UP000234474">
    <property type="component" value="Unassembled WGS sequence"/>
</dbReference>
<reference evidence="2" key="1">
    <citation type="journal article" date="2018" name="Proc. Natl. Acad. Sci. U.S.A.">
        <title>Linking secondary metabolites to gene clusters through genome sequencing of six diverse Aspergillus species.</title>
        <authorList>
            <person name="Kaerboelling I."/>
            <person name="Vesth T.C."/>
            <person name="Frisvad J.C."/>
            <person name="Nybo J.L."/>
            <person name="Theobald S."/>
            <person name="Kuo A."/>
            <person name="Bowyer P."/>
            <person name="Matsuda Y."/>
            <person name="Mondo S."/>
            <person name="Lyhne E.K."/>
            <person name="Kogle M.E."/>
            <person name="Clum A."/>
            <person name="Lipzen A."/>
            <person name="Salamov A."/>
            <person name="Ngan C.Y."/>
            <person name="Daum C."/>
            <person name="Chiniquy J."/>
            <person name="Barry K."/>
            <person name="LaButti K."/>
            <person name="Haridas S."/>
            <person name="Simmons B.A."/>
            <person name="Magnuson J.K."/>
            <person name="Mortensen U.H."/>
            <person name="Larsen T.O."/>
            <person name="Grigoriev I.V."/>
            <person name="Baker S.E."/>
            <person name="Andersen M.R."/>
        </authorList>
    </citation>
    <scope>NUCLEOTIDE SEQUENCE [LARGE SCALE GENOMIC DNA]</scope>
    <source>
        <strain evidence="2">IBT 16806</strain>
    </source>
</reference>
<accession>A0A2I1BYI6</accession>
<dbReference type="AlphaFoldDB" id="A0A2I1BYI6"/>
<evidence type="ECO:0000313" key="2">
    <source>
        <dbReference type="Proteomes" id="UP000234474"/>
    </source>
</evidence>
<comment type="caution">
    <text evidence="1">The sequence shown here is derived from an EMBL/GenBank/DDBJ whole genome shotgun (WGS) entry which is preliminary data.</text>
</comment>
<evidence type="ECO:0000313" key="1">
    <source>
        <dbReference type="EMBL" id="PKX90442.1"/>
    </source>
</evidence>
<organism evidence="1 2">
    <name type="scientific">Aspergillus novofumigatus (strain IBT 16806)</name>
    <dbReference type="NCBI Taxonomy" id="1392255"/>
    <lineage>
        <taxon>Eukaryota</taxon>
        <taxon>Fungi</taxon>
        <taxon>Dikarya</taxon>
        <taxon>Ascomycota</taxon>
        <taxon>Pezizomycotina</taxon>
        <taxon>Eurotiomycetes</taxon>
        <taxon>Eurotiomycetidae</taxon>
        <taxon>Eurotiales</taxon>
        <taxon>Aspergillaceae</taxon>
        <taxon>Aspergillus</taxon>
        <taxon>Aspergillus subgen. Fumigati</taxon>
    </lineage>
</organism>
<dbReference type="RefSeq" id="XP_024679037.1">
    <property type="nucleotide sequence ID" value="XM_024832197.1"/>
</dbReference>
<sequence>MSESQPTPLSRDRHLDIIQLYLLEGLKLEEIKSEFERGQPQSEPRLTIDQWKALLRTQGIFKNLSEEEVVFIRSRIGLREGTWDCLVLASDVLLDNLEVENRYKRREQHRQEIGPPNRRVLTFIPLHFDLDCLSQPDTFKNFQQLLFSTRVHFETSFDSGRWAADDRGLYARSAELRAGLAALSNLHNMIYEALGQFRIGRNDRAGALIRTAFLNSKAVVQNHHHRQFPDILAIVLLLQGDGHDRIQQLLTEYLVRWARLVLSRNEPRRMMFEALQKLPLDSDGHLYLAFDAYCRYLWMSRVAHNEFKAHYSYNQASFPRAIPGGFYDFYRGKSLNDITATLQSADRELGLYSHETFCVWHTAIRYLGQEKRYRDMAGLCQRLCWRLELLGDGYDYSQQLQLNLDASLTFYLLGEAQAAQGNLRDARTAFETSVRLRSRPVPSNFDTGKVAALRKLESVVTRLGDVSAANYFRGLVNTIYSAVETRDMEERATAATGLEIRT</sequence>
<proteinExistence type="predicted"/>
<dbReference type="OrthoDB" id="3792344at2759"/>
<dbReference type="EMBL" id="MSZS01000008">
    <property type="protein sequence ID" value="PKX90442.1"/>
    <property type="molecule type" value="Genomic_DNA"/>
</dbReference>
<gene>
    <name evidence="1" type="ORF">P174DRAFT_515537</name>
</gene>
<dbReference type="VEuPathDB" id="FungiDB:P174DRAFT_515537"/>
<name>A0A2I1BYI6_ASPN1</name>
<evidence type="ECO:0008006" key="3">
    <source>
        <dbReference type="Google" id="ProtNLM"/>
    </source>
</evidence>
<protein>
    <recommendedName>
        <fullName evidence="3">Clr5 domain-containing protein</fullName>
    </recommendedName>
</protein>
<dbReference type="OMA" id="LYSHETF"/>
<dbReference type="GeneID" id="36539533"/>
<keyword evidence="2" id="KW-1185">Reference proteome</keyword>